<comment type="caution">
    <text evidence="1">The sequence shown here is derived from an EMBL/GenBank/DDBJ whole genome shotgun (WGS) entry which is preliminary data.</text>
</comment>
<dbReference type="EMBL" id="BGPR01005351">
    <property type="protein sequence ID" value="GBN09404.1"/>
    <property type="molecule type" value="Genomic_DNA"/>
</dbReference>
<dbReference type="Gene3D" id="3.30.420.10">
    <property type="entry name" value="Ribonuclease H-like superfamily/Ribonuclease H"/>
    <property type="match status" value="1"/>
</dbReference>
<evidence type="ECO:0000313" key="1">
    <source>
        <dbReference type="EMBL" id="GBN09404.1"/>
    </source>
</evidence>
<dbReference type="Proteomes" id="UP000499080">
    <property type="component" value="Unassembled WGS sequence"/>
</dbReference>
<dbReference type="InterPro" id="IPR036397">
    <property type="entry name" value="RNaseH_sf"/>
</dbReference>
<protein>
    <recommendedName>
        <fullName evidence="3">Histone-lysine N-methyltransferase SETMAR</fullName>
    </recommendedName>
</protein>
<gene>
    <name evidence="1" type="ORF">AVEN_36817_1</name>
</gene>
<reference evidence="1 2" key="1">
    <citation type="journal article" date="2019" name="Sci. Rep.">
        <title>Orb-weaving spider Araneus ventricosus genome elucidates the spidroin gene catalogue.</title>
        <authorList>
            <person name="Kono N."/>
            <person name="Nakamura H."/>
            <person name="Ohtoshi R."/>
            <person name="Moran D.A.P."/>
            <person name="Shinohara A."/>
            <person name="Yoshida Y."/>
            <person name="Fujiwara M."/>
            <person name="Mori M."/>
            <person name="Tomita M."/>
            <person name="Arakawa K."/>
        </authorList>
    </citation>
    <scope>NUCLEOTIDE SEQUENCE [LARGE SCALE GENOMIC DNA]</scope>
</reference>
<dbReference type="GO" id="GO:0003676">
    <property type="term" value="F:nucleic acid binding"/>
    <property type="evidence" value="ECO:0007669"/>
    <property type="project" value="InterPro"/>
</dbReference>
<accession>A0A4Y2L4B6</accession>
<dbReference type="PANTHER" id="PTHR46060">
    <property type="entry name" value="MARINER MOS1 TRANSPOSASE-LIKE PROTEIN"/>
    <property type="match status" value="1"/>
</dbReference>
<dbReference type="InterPro" id="IPR052709">
    <property type="entry name" value="Transposase-MT_Hybrid"/>
</dbReference>
<dbReference type="AlphaFoldDB" id="A0A4Y2L4B6"/>
<dbReference type="PANTHER" id="PTHR46060:SF1">
    <property type="entry name" value="MARINER MOS1 TRANSPOSASE-LIKE PROTEIN"/>
    <property type="match status" value="1"/>
</dbReference>
<organism evidence="1 2">
    <name type="scientific">Araneus ventricosus</name>
    <name type="common">Orbweaver spider</name>
    <name type="synonym">Epeira ventricosa</name>
    <dbReference type="NCBI Taxonomy" id="182803"/>
    <lineage>
        <taxon>Eukaryota</taxon>
        <taxon>Metazoa</taxon>
        <taxon>Ecdysozoa</taxon>
        <taxon>Arthropoda</taxon>
        <taxon>Chelicerata</taxon>
        <taxon>Arachnida</taxon>
        <taxon>Araneae</taxon>
        <taxon>Araneomorphae</taxon>
        <taxon>Entelegynae</taxon>
        <taxon>Araneoidea</taxon>
        <taxon>Araneidae</taxon>
        <taxon>Araneus</taxon>
    </lineage>
</organism>
<evidence type="ECO:0008006" key="3">
    <source>
        <dbReference type="Google" id="ProtNLM"/>
    </source>
</evidence>
<sequence>MKYSSTNPSVVAGRLLHGNFRPNTTLRTQQLRQRFHWEVFDHPSYCPDLSPKDYHLFQHLKRFMAKQNFPRDDGMETDGCHRLAPLPAAVFRHQCTKIGLTV</sequence>
<evidence type="ECO:0000313" key="2">
    <source>
        <dbReference type="Proteomes" id="UP000499080"/>
    </source>
</evidence>
<proteinExistence type="predicted"/>
<keyword evidence="2" id="KW-1185">Reference proteome</keyword>
<dbReference type="OrthoDB" id="9970333at2759"/>
<name>A0A4Y2L4B6_ARAVE</name>